<dbReference type="Gene3D" id="3.80.10.10">
    <property type="entry name" value="Ribonuclease Inhibitor"/>
    <property type="match status" value="1"/>
</dbReference>
<protein>
    <submittedName>
        <fullName evidence="4">Leucine rich repeat containing 27</fullName>
    </submittedName>
</protein>
<evidence type="ECO:0000313" key="5">
    <source>
        <dbReference type="Proteomes" id="UP000694720"/>
    </source>
</evidence>
<evidence type="ECO:0000256" key="3">
    <source>
        <dbReference type="SAM" id="MobiDB-lite"/>
    </source>
</evidence>
<dbReference type="PANTHER" id="PTHR48051:SF35">
    <property type="entry name" value="LEUCINE-RICH REPEAT-CONTAINING PROTEIN 27"/>
    <property type="match status" value="1"/>
</dbReference>
<dbReference type="PANTHER" id="PTHR48051">
    <property type="match status" value="1"/>
</dbReference>
<feature type="compositionally biased region" description="Gly residues" evidence="3">
    <location>
        <begin position="16"/>
        <end position="35"/>
    </location>
</feature>
<feature type="region of interest" description="Disordered" evidence="3">
    <location>
        <begin position="1"/>
        <end position="49"/>
    </location>
</feature>
<sequence>MEGSSTCKDPGWAADAGGGASDAGGGASDAGGGAGQARSKPALPSRGAPEGVVFSSAPILDLSQSGLHHLGEIFKVPTLKQLHLQRNALCTIPEDFFQLLPNLTWLDLRYNRITALPSGIGCHKHLKTLLLERNPIKMLPVELGTVTTLKALNLRRCPLEFPPQPVVQKGLVAILSFLQVCAARHAPAGDVTPRAAKLTVSDLPETRLDLPEDCVSNNEAPNSQEPSGTAVAEEAGFLPPLGKLDLGDLGKAPDPLEDWPSREEIQRFWKLRQEIVEDGQAGVLENQLLPAELPPKLKAALSAGEEQPPARRPVLRTNTPRFKGVLPDLASSHQALARARLQENRSLALQGLRDRQALRAQRRRNEGALPDWREQTLAASRRREGLCRRPPWLRSPVASKIPFATGLLDNEKTPMNLPGKMRQSKEKSWHTSPEASTFHEGNLQEKLNQHVQQRHDRRSRPRGLAPLGETRKAVRDLQTARSLQAEVMKLKLRSTLSRNPRCPALSGSHSLGPAASQSRNIFFNTKY</sequence>
<dbReference type="Ensembl" id="ENSSSCT00035101330.1">
    <property type="protein sequence ID" value="ENSSSCP00035043131.1"/>
    <property type="gene ID" value="ENSSSCG00035074624.1"/>
</dbReference>
<reference evidence="4" key="1">
    <citation type="submission" date="2025-08" db="UniProtKB">
        <authorList>
            <consortium name="Ensembl"/>
        </authorList>
    </citation>
    <scope>IDENTIFICATION</scope>
</reference>
<keyword evidence="1" id="KW-0433">Leucine-rich repeat</keyword>
<dbReference type="Pfam" id="PF13855">
    <property type="entry name" value="LRR_8"/>
    <property type="match status" value="1"/>
</dbReference>
<dbReference type="SUPFAM" id="SSF52058">
    <property type="entry name" value="L domain-like"/>
    <property type="match status" value="1"/>
</dbReference>
<dbReference type="InterPro" id="IPR032675">
    <property type="entry name" value="LRR_dom_sf"/>
</dbReference>
<keyword evidence="2" id="KW-0677">Repeat</keyword>
<evidence type="ECO:0000256" key="2">
    <source>
        <dbReference type="ARBA" id="ARBA00022737"/>
    </source>
</evidence>
<dbReference type="AlphaFoldDB" id="A0A8D1BC90"/>
<dbReference type="InterPro" id="IPR001611">
    <property type="entry name" value="Leu-rich_rpt"/>
</dbReference>
<feature type="region of interest" description="Disordered" evidence="3">
    <location>
        <begin position="451"/>
        <end position="471"/>
    </location>
</feature>
<dbReference type="InterPro" id="IPR050216">
    <property type="entry name" value="LRR_domain-containing"/>
</dbReference>
<proteinExistence type="predicted"/>
<gene>
    <name evidence="4" type="primary">LRRC27</name>
</gene>
<dbReference type="Proteomes" id="UP000694720">
    <property type="component" value="Unplaced"/>
</dbReference>
<name>A0A8D1BC90_PIG</name>
<feature type="region of interest" description="Disordered" evidence="3">
    <location>
        <begin position="409"/>
        <end position="436"/>
    </location>
</feature>
<accession>A0A8D1BC90</accession>
<dbReference type="SMART" id="SM00369">
    <property type="entry name" value="LRR_TYP"/>
    <property type="match status" value="3"/>
</dbReference>
<organism evidence="4 5">
    <name type="scientific">Sus scrofa</name>
    <name type="common">Pig</name>
    <dbReference type="NCBI Taxonomy" id="9823"/>
    <lineage>
        <taxon>Eukaryota</taxon>
        <taxon>Metazoa</taxon>
        <taxon>Chordata</taxon>
        <taxon>Craniata</taxon>
        <taxon>Vertebrata</taxon>
        <taxon>Euteleostomi</taxon>
        <taxon>Mammalia</taxon>
        <taxon>Eutheria</taxon>
        <taxon>Laurasiatheria</taxon>
        <taxon>Artiodactyla</taxon>
        <taxon>Suina</taxon>
        <taxon>Suidae</taxon>
        <taxon>Sus</taxon>
    </lineage>
</organism>
<dbReference type="PROSITE" id="PS51450">
    <property type="entry name" value="LRR"/>
    <property type="match status" value="1"/>
</dbReference>
<evidence type="ECO:0000256" key="1">
    <source>
        <dbReference type="ARBA" id="ARBA00022614"/>
    </source>
</evidence>
<evidence type="ECO:0000313" key="4">
    <source>
        <dbReference type="Ensembl" id="ENSSSCP00035043131.1"/>
    </source>
</evidence>
<dbReference type="InterPro" id="IPR003591">
    <property type="entry name" value="Leu-rich_rpt_typical-subtyp"/>
</dbReference>